<dbReference type="Proteomes" id="UP001500880">
    <property type="component" value="Unassembled WGS sequence"/>
</dbReference>
<keyword evidence="1" id="KW-0472">Membrane</keyword>
<comment type="caution">
    <text evidence="2">The sequence shown here is derived from an EMBL/GenBank/DDBJ whole genome shotgun (WGS) entry which is preliminary data.</text>
</comment>
<accession>A0ABP3KTB7</accession>
<organism evidence="2 3">
    <name type="scientific">Salinibacillus aidingensis</name>
    <dbReference type="NCBI Taxonomy" id="237684"/>
    <lineage>
        <taxon>Bacteria</taxon>
        <taxon>Bacillati</taxon>
        <taxon>Bacillota</taxon>
        <taxon>Bacilli</taxon>
        <taxon>Bacillales</taxon>
        <taxon>Bacillaceae</taxon>
        <taxon>Salinibacillus</taxon>
    </lineage>
</organism>
<keyword evidence="1" id="KW-1133">Transmembrane helix</keyword>
<protein>
    <submittedName>
        <fullName evidence="2">Uncharacterized protein</fullName>
    </submittedName>
</protein>
<feature type="transmembrane region" description="Helical" evidence="1">
    <location>
        <begin position="152"/>
        <end position="170"/>
    </location>
</feature>
<keyword evidence="3" id="KW-1185">Reference proteome</keyword>
<proteinExistence type="predicted"/>
<sequence>MLFLLERLSVKLILLGGSIGIFLNSLIDVYRQQYSLESINLIGVATNLVNNFFVFNTPVYAYHASATHVAAELLVTINDKINSFFMFLSHIFLGASNDMGDVTHYVKEHYFYNHGGGLIPSHFYFWLGWLGVILISVIVVIILNKLGSRNNHYLKIVTVTIIFSVPRWYLYTPLSLVRPVLIVSVLFIIFNIVHHIIKGSVGEQKNIDSSSLSVKNIQ</sequence>
<gene>
    <name evidence="2" type="ORF">GCM10008986_09910</name>
</gene>
<evidence type="ECO:0000313" key="3">
    <source>
        <dbReference type="Proteomes" id="UP001500880"/>
    </source>
</evidence>
<keyword evidence="1" id="KW-0812">Transmembrane</keyword>
<feature type="transmembrane region" description="Helical" evidence="1">
    <location>
        <begin position="176"/>
        <end position="197"/>
    </location>
</feature>
<dbReference type="EMBL" id="BAAADO010000002">
    <property type="protein sequence ID" value="GAA0486522.1"/>
    <property type="molecule type" value="Genomic_DNA"/>
</dbReference>
<reference evidence="3" key="1">
    <citation type="journal article" date="2019" name="Int. J. Syst. Evol. Microbiol.">
        <title>The Global Catalogue of Microorganisms (GCM) 10K type strain sequencing project: providing services to taxonomists for standard genome sequencing and annotation.</title>
        <authorList>
            <consortium name="The Broad Institute Genomics Platform"/>
            <consortium name="The Broad Institute Genome Sequencing Center for Infectious Disease"/>
            <person name="Wu L."/>
            <person name="Ma J."/>
        </authorList>
    </citation>
    <scope>NUCLEOTIDE SEQUENCE [LARGE SCALE GENOMIC DNA]</scope>
    <source>
        <strain evidence="3">JCM 12389</strain>
    </source>
</reference>
<feature type="transmembrane region" description="Helical" evidence="1">
    <location>
        <begin position="12"/>
        <end position="30"/>
    </location>
</feature>
<evidence type="ECO:0000256" key="1">
    <source>
        <dbReference type="SAM" id="Phobius"/>
    </source>
</evidence>
<feature type="transmembrane region" description="Helical" evidence="1">
    <location>
        <begin position="123"/>
        <end position="143"/>
    </location>
</feature>
<name>A0ABP3KTB7_9BACI</name>
<evidence type="ECO:0000313" key="2">
    <source>
        <dbReference type="EMBL" id="GAA0486522.1"/>
    </source>
</evidence>